<dbReference type="AlphaFoldDB" id="A0A5M6IXI9"/>
<dbReference type="OrthoDB" id="8241374at2"/>
<dbReference type="RefSeq" id="WP_150039960.1">
    <property type="nucleotide sequence ID" value="NZ_OW485601.1"/>
</dbReference>
<proteinExistence type="predicted"/>
<dbReference type="EMBL" id="VWPK01000008">
    <property type="protein sequence ID" value="KAA5613056.1"/>
    <property type="molecule type" value="Genomic_DNA"/>
</dbReference>
<evidence type="ECO:0000313" key="2">
    <source>
        <dbReference type="Proteomes" id="UP000325255"/>
    </source>
</evidence>
<evidence type="ECO:0000313" key="1">
    <source>
        <dbReference type="EMBL" id="KAA5613056.1"/>
    </source>
</evidence>
<gene>
    <name evidence="1" type="ORF">F1189_06775</name>
</gene>
<name>A0A5M6IXI9_9PROT</name>
<organism evidence="1 2">
    <name type="scientific">Rhodovastum atsumiense</name>
    <dbReference type="NCBI Taxonomy" id="504468"/>
    <lineage>
        <taxon>Bacteria</taxon>
        <taxon>Pseudomonadati</taxon>
        <taxon>Pseudomonadota</taxon>
        <taxon>Alphaproteobacteria</taxon>
        <taxon>Acetobacterales</taxon>
        <taxon>Acetobacteraceae</taxon>
        <taxon>Rhodovastum</taxon>
    </lineage>
</organism>
<sequence>MARNSLLPRTALCVAMLSVGLLVGCGSQETTATGAPSATGQTSTEGTVSFTGGAVALGVGFQWGSGTLTYRGQQYPFSMRGLSVVDVGASRATGTGSVRNLRNLADFNGNYVAVTAGATAAGGGSVGTLRNQNGVTIDNIATSQGLRLTLAPSGVNITLTQ</sequence>
<comment type="caution">
    <text evidence="1">The sequence shown here is derived from an EMBL/GenBank/DDBJ whole genome shotgun (WGS) entry which is preliminary data.</text>
</comment>
<dbReference type="PROSITE" id="PS51257">
    <property type="entry name" value="PROKAR_LIPOPROTEIN"/>
    <property type="match status" value="1"/>
</dbReference>
<dbReference type="Proteomes" id="UP000325255">
    <property type="component" value="Unassembled WGS sequence"/>
</dbReference>
<evidence type="ECO:0008006" key="3">
    <source>
        <dbReference type="Google" id="ProtNLM"/>
    </source>
</evidence>
<keyword evidence="2" id="KW-1185">Reference proteome</keyword>
<protein>
    <recommendedName>
        <fullName evidence="3">DUF1134 domain-containing protein</fullName>
    </recommendedName>
</protein>
<reference evidence="1 2" key="1">
    <citation type="submission" date="2019-09" db="EMBL/GenBank/DDBJ databases">
        <title>Genome sequence of Rhodovastum atsumiense, a diverse member of the Acetobacteraceae family of non-sulfur purple photosynthetic bacteria.</title>
        <authorList>
            <person name="Meyer T."/>
            <person name="Kyndt J."/>
        </authorList>
    </citation>
    <scope>NUCLEOTIDE SEQUENCE [LARGE SCALE GENOMIC DNA]</scope>
    <source>
        <strain evidence="1 2">DSM 21279</strain>
    </source>
</reference>
<accession>A0A5M6IXI9</accession>